<evidence type="ECO:0000313" key="3">
    <source>
        <dbReference type="Proteomes" id="UP000521943"/>
    </source>
</evidence>
<dbReference type="Proteomes" id="UP000521943">
    <property type="component" value="Unassembled WGS sequence"/>
</dbReference>
<sequence>MSNMHNGEPDGQVSTYNNADAPYGDFDYSFMQTTSGTMVLSTPQTSPSSSQSGHMQFDVPGMNFLPPNFSKRPRLGEDQLDSARAELNESLRMLREEAFEKMAANLETTKLWINATYQTIVKAHKEVLLKRCWNRLKEREMRRRPEKSVSLLP</sequence>
<feature type="region of interest" description="Disordered" evidence="1">
    <location>
        <begin position="38"/>
        <end position="76"/>
    </location>
</feature>
<proteinExistence type="predicted"/>
<protein>
    <submittedName>
        <fullName evidence="2">Uncharacterized protein</fullName>
    </submittedName>
</protein>
<keyword evidence="3" id="KW-1185">Reference proteome</keyword>
<feature type="compositionally biased region" description="Low complexity" evidence="1">
    <location>
        <begin position="41"/>
        <end position="52"/>
    </location>
</feature>
<accession>A0A8H6I9C6</accession>
<reference evidence="2 3" key="1">
    <citation type="submission" date="2020-07" db="EMBL/GenBank/DDBJ databases">
        <title>Comparative genomics of pyrophilous fungi reveals a link between fire events and developmental genes.</title>
        <authorList>
            <consortium name="DOE Joint Genome Institute"/>
            <person name="Steindorff A.S."/>
            <person name="Carver A."/>
            <person name="Calhoun S."/>
            <person name="Stillman K."/>
            <person name="Liu H."/>
            <person name="Lipzen A."/>
            <person name="Pangilinan J."/>
            <person name="Labutti K."/>
            <person name="Bruns T.D."/>
            <person name="Grigoriev I.V."/>
        </authorList>
    </citation>
    <scope>NUCLEOTIDE SEQUENCE [LARGE SCALE GENOMIC DNA]</scope>
    <source>
        <strain evidence="2 3">CBS 144469</strain>
    </source>
</reference>
<name>A0A8H6I9C6_9AGAR</name>
<dbReference type="AlphaFoldDB" id="A0A8H6I9C6"/>
<evidence type="ECO:0000313" key="2">
    <source>
        <dbReference type="EMBL" id="KAF6761308.1"/>
    </source>
</evidence>
<dbReference type="EMBL" id="JACGCI010000010">
    <property type="protein sequence ID" value="KAF6761308.1"/>
    <property type="molecule type" value="Genomic_DNA"/>
</dbReference>
<gene>
    <name evidence="2" type="ORF">DFP72DRAFT_880687</name>
</gene>
<organism evidence="2 3">
    <name type="scientific">Ephemerocybe angulata</name>
    <dbReference type="NCBI Taxonomy" id="980116"/>
    <lineage>
        <taxon>Eukaryota</taxon>
        <taxon>Fungi</taxon>
        <taxon>Dikarya</taxon>
        <taxon>Basidiomycota</taxon>
        <taxon>Agaricomycotina</taxon>
        <taxon>Agaricomycetes</taxon>
        <taxon>Agaricomycetidae</taxon>
        <taxon>Agaricales</taxon>
        <taxon>Agaricineae</taxon>
        <taxon>Psathyrellaceae</taxon>
        <taxon>Ephemerocybe</taxon>
    </lineage>
</organism>
<evidence type="ECO:0000256" key="1">
    <source>
        <dbReference type="SAM" id="MobiDB-lite"/>
    </source>
</evidence>
<comment type="caution">
    <text evidence="2">The sequence shown here is derived from an EMBL/GenBank/DDBJ whole genome shotgun (WGS) entry which is preliminary data.</text>
</comment>